<dbReference type="PANTHER" id="PTHR43316">
    <property type="entry name" value="HYDROLASE, HALOACID DELAHOGENASE-RELATED"/>
    <property type="match status" value="1"/>
</dbReference>
<organism evidence="2 3">
    <name type="scientific">Bordetella genomosp. 9</name>
    <dbReference type="NCBI Taxonomy" id="1416803"/>
    <lineage>
        <taxon>Bacteria</taxon>
        <taxon>Pseudomonadati</taxon>
        <taxon>Pseudomonadota</taxon>
        <taxon>Betaproteobacteria</taxon>
        <taxon>Burkholderiales</taxon>
        <taxon>Alcaligenaceae</taxon>
        <taxon>Bordetella</taxon>
    </lineage>
</organism>
<dbReference type="OrthoDB" id="9785638at2"/>
<evidence type="ECO:0000256" key="1">
    <source>
        <dbReference type="ARBA" id="ARBA00022801"/>
    </source>
</evidence>
<dbReference type="Pfam" id="PF00702">
    <property type="entry name" value="Hydrolase"/>
    <property type="match status" value="1"/>
</dbReference>
<accession>A0A261RN66</accession>
<keyword evidence="1" id="KW-0378">Hydrolase</keyword>
<evidence type="ECO:0000313" key="2">
    <source>
        <dbReference type="EMBL" id="OZI26504.1"/>
    </source>
</evidence>
<dbReference type="InterPro" id="IPR051540">
    <property type="entry name" value="S-2-haloacid_dehalogenase"/>
</dbReference>
<evidence type="ECO:0000313" key="3">
    <source>
        <dbReference type="Proteomes" id="UP000216857"/>
    </source>
</evidence>
<dbReference type="Proteomes" id="UP000216857">
    <property type="component" value="Unassembled WGS sequence"/>
</dbReference>
<dbReference type="SFLD" id="SFLDS00003">
    <property type="entry name" value="Haloacid_Dehalogenase"/>
    <property type="match status" value="1"/>
</dbReference>
<reference evidence="2" key="1">
    <citation type="submission" date="2017-05" db="EMBL/GenBank/DDBJ databases">
        <title>Complete and WGS of Bordetella genogroups.</title>
        <authorList>
            <person name="Spilker T."/>
            <person name="Lipuma J."/>
        </authorList>
    </citation>
    <scope>NUCLEOTIDE SEQUENCE</scope>
    <source>
        <strain evidence="2">AU21707</strain>
    </source>
</reference>
<dbReference type="EMBL" id="NEVJ01000001">
    <property type="protein sequence ID" value="OZI26504.1"/>
    <property type="molecule type" value="Genomic_DNA"/>
</dbReference>
<dbReference type="PANTHER" id="PTHR43316:SF3">
    <property type="entry name" value="HALOACID DEHALOGENASE, TYPE II (AFU_ORTHOLOGUE AFUA_2G07750)-RELATED"/>
    <property type="match status" value="1"/>
</dbReference>
<dbReference type="NCBIfam" id="TIGR01493">
    <property type="entry name" value="HAD-SF-IA-v2"/>
    <property type="match status" value="1"/>
</dbReference>
<dbReference type="SFLD" id="SFLDG01129">
    <property type="entry name" value="C1.5:_HAD__Beta-PGM__Phosphata"/>
    <property type="match status" value="1"/>
</dbReference>
<dbReference type="AlphaFoldDB" id="A0A261RN66"/>
<gene>
    <name evidence="2" type="ORF">CAL26_04045</name>
</gene>
<keyword evidence="3" id="KW-1185">Reference proteome</keyword>
<dbReference type="PRINTS" id="PR00413">
    <property type="entry name" value="HADHALOGNASE"/>
</dbReference>
<proteinExistence type="predicted"/>
<dbReference type="NCBIfam" id="TIGR01428">
    <property type="entry name" value="HAD_type_II"/>
    <property type="match status" value="1"/>
</dbReference>
<dbReference type="InterPro" id="IPR006328">
    <property type="entry name" value="2-HAD"/>
</dbReference>
<protein>
    <submittedName>
        <fullName evidence="2">Haloacid dehalogenase, type II</fullName>
    </submittedName>
</protein>
<comment type="caution">
    <text evidence="2">The sequence shown here is derived from an EMBL/GenBank/DDBJ whole genome shotgun (WGS) entry which is preliminary data.</text>
</comment>
<sequence>METMAKEDTIKALLFDVFGTVVDWRTSVARQLRPFLEQHGIQDDPHDVANAWRKKYQPALEEVRTGRRPFVKLDVLHRENLEKLLADYKVDVASLSEETLNDLNLIWHRLDPWPDSVAGLRRLKQRFIIAPMSNGNIRLMTDMAKGAGLPWDAILGAEVVKAYKTSPEAYLRTAEVLDLRPEEICMVAAHNSDLAAARKCGFHTAFVLRPTEYGPDQKTNLRAEQDWDWVADDMGQLATKMNCPA</sequence>
<dbReference type="InterPro" id="IPR006439">
    <property type="entry name" value="HAD-SF_hydro_IA"/>
</dbReference>
<name>A0A261RN66_9BORD</name>
<dbReference type="InterPro" id="IPR036412">
    <property type="entry name" value="HAD-like_sf"/>
</dbReference>
<dbReference type="SUPFAM" id="SSF56784">
    <property type="entry name" value="HAD-like"/>
    <property type="match status" value="1"/>
</dbReference>
<dbReference type="CDD" id="cd02588">
    <property type="entry name" value="HAD_L2-DEX"/>
    <property type="match status" value="1"/>
</dbReference>
<dbReference type="Gene3D" id="1.10.150.750">
    <property type="match status" value="1"/>
</dbReference>
<dbReference type="Gene3D" id="3.40.50.1000">
    <property type="entry name" value="HAD superfamily/HAD-like"/>
    <property type="match status" value="1"/>
</dbReference>
<dbReference type="STRING" id="1416803.CAL13_17370"/>
<dbReference type="InterPro" id="IPR023214">
    <property type="entry name" value="HAD_sf"/>
</dbReference>
<dbReference type="GO" id="GO:0019120">
    <property type="term" value="F:hydrolase activity, acting on acid halide bonds, in C-halide compounds"/>
    <property type="evidence" value="ECO:0007669"/>
    <property type="project" value="InterPro"/>
</dbReference>